<dbReference type="Proteomes" id="UP000886520">
    <property type="component" value="Chromosome 8"/>
</dbReference>
<dbReference type="GO" id="GO:0016020">
    <property type="term" value="C:membrane"/>
    <property type="evidence" value="ECO:0007669"/>
    <property type="project" value="InterPro"/>
</dbReference>
<dbReference type="CDD" id="cd00831">
    <property type="entry name" value="CHS_like"/>
    <property type="match status" value="1"/>
</dbReference>
<evidence type="ECO:0000313" key="9">
    <source>
        <dbReference type="Proteomes" id="UP000886520"/>
    </source>
</evidence>
<dbReference type="InterPro" id="IPR013601">
    <property type="entry name" value="FAE1_typ3_polyketide_synth"/>
</dbReference>
<evidence type="ECO:0000259" key="7">
    <source>
        <dbReference type="Pfam" id="PF08541"/>
    </source>
</evidence>
<dbReference type="AlphaFoldDB" id="A0A9D4ZKY3"/>
<keyword evidence="3 4" id="KW-0012">Acyltransferase</keyword>
<comment type="pathway">
    <text evidence="4">Lipid metabolism; fatty acid biosynthesis.</text>
</comment>
<dbReference type="PIRSF" id="PIRSF036417">
    <property type="entry name" value="3-ktacl-CoA_syn"/>
    <property type="match status" value="1"/>
</dbReference>
<dbReference type="PANTHER" id="PTHR31561">
    <property type="entry name" value="3-KETOACYL-COA SYNTHASE"/>
    <property type="match status" value="1"/>
</dbReference>
<dbReference type="EC" id="2.3.1.-" evidence="4"/>
<keyword evidence="5" id="KW-0812">Transmembrane</keyword>
<dbReference type="Pfam" id="PF08392">
    <property type="entry name" value="FAE1_CUT1_RppA"/>
    <property type="match status" value="1"/>
</dbReference>
<evidence type="ECO:0000256" key="3">
    <source>
        <dbReference type="ARBA" id="ARBA00023315"/>
    </source>
</evidence>
<gene>
    <name evidence="8" type="ORF">GOP47_0009071</name>
</gene>
<dbReference type="GO" id="GO:0006633">
    <property type="term" value="P:fatty acid biosynthetic process"/>
    <property type="evidence" value="ECO:0007669"/>
    <property type="project" value="InterPro"/>
</dbReference>
<feature type="transmembrane region" description="Helical" evidence="5">
    <location>
        <begin position="20"/>
        <end position="46"/>
    </location>
</feature>
<dbReference type="OrthoDB" id="329835at2759"/>
<feature type="domain" description="Beta-ketoacyl-[acyl-carrier-protein] synthase III C-terminal" evidence="7">
    <location>
        <begin position="353"/>
        <end position="433"/>
    </location>
</feature>
<keyword evidence="5" id="KW-1133">Transmembrane helix</keyword>
<evidence type="ECO:0000313" key="8">
    <source>
        <dbReference type="EMBL" id="KAI5077006.1"/>
    </source>
</evidence>
<reference evidence="8" key="1">
    <citation type="submission" date="2021-01" db="EMBL/GenBank/DDBJ databases">
        <title>Adiantum capillus-veneris genome.</title>
        <authorList>
            <person name="Fang Y."/>
            <person name="Liao Q."/>
        </authorList>
    </citation>
    <scope>NUCLEOTIDE SEQUENCE</scope>
    <source>
        <strain evidence="8">H3</strain>
        <tissue evidence="8">Leaf</tissue>
    </source>
</reference>
<sequence>MVAHYQQYSSWLLWKASSVILQFIDGPTFLLTILLTYSLVLCFHVIRKKMSPPIYLVDYVCARCPDDYKINMESMFFFLKKLGTISDRDIMFQSRVFLKSGIGEEAYVPRVTLEKARCVSLDESREQIHILIVNTIDTLLKKSGLSPKLIDIVVINCTGFNPTPSLTAVVVNAFKMRADVKTFHLSGMGCSAGLISLGLAGDLLRANKEARYALVASSEVMNTLYDGKERPMMVTNCLFRCAGNAVLLSNRKEDKRVAKMEVMRVLRVNTAWLDEAHNVVETCEDGDGIWGARLSPQLVKVASDTLAMNIERLAPKVLPMGELCKAGWNFLQRRVFKKKGVESYMPNFKLAFEHFCIHPGGRAVIEGVGKGLHLQPYDVEPSAMALHRFGNTSCSGIWYVLSYMEAKQRLKKGDRVWQIGLGSGFKCNSAVLRVLRDLHCEYENCWQDCVHRYPVKQELTRFPHIAWLFDFGDKIVPGIKDGKAAPLATTTVLAA</sequence>
<evidence type="ECO:0000256" key="5">
    <source>
        <dbReference type="SAM" id="Phobius"/>
    </source>
</evidence>
<name>A0A9D4ZKY3_ADICA</name>
<dbReference type="InterPro" id="IPR012392">
    <property type="entry name" value="3-ktacl-CoA_syn"/>
</dbReference>
<comment type="similarity">
    <text evidence="1 4">Belongs to the thiolase-like superfamily. Chalcone/stilbene synthases family.</text>
</comment>
<evidence type="ECO:0000256" key="2">
    <source>
        <dbReference type="ARBA" id="ARBA00022679"/>
    </source>
</evidence>
<dbReference type="Gene3D" id="3.40.47.10">
    <property type="match status" value="1"/>
</dbReference>
<comment type="caution">
    <text evidence="8">The sequence shown here is derived from an EMBL/GenBank/DDBJ whole genome shotgun (WGS) entry which is preliminary data.</text>
</comment>
<organism evidence="8 9">
    <name type="scientific">Adiantum capillus-veneris</name>
    <name type="common">Maidenhair fern</name>
    <dbReference type="NCBI Taxonomy" id="13818"/>
    <lineage>
        <taxon>Eukaryota</taxon>
        <taxon>Viridiplantae</taxon>
        <taxon>Streptophyta</taxon>
        <taxon>Embryophyta</taxon>
        <taxon>Tracheophyta</taxon>
        <taxon>Polypodiopsida</taxon>
        <taxon>Polypodiidae</taxon>
        <taxon>Polypodiales</taxon>
        <taxon>Pteridineae</taxon>
        <taxon>Pteridaceae</taxon>
        <taxon>Vittarioideae</taxon>
        <taxon>Adiantum</taxon>
    </lineage>
</organism>
<evidence type="ECO:0000256" key="4">
    <source>
        <dbReference type="PIRNR" id="PIRNR036417"/>
    </source>
</evidence>
<dbReference type="EMBL" id="JABFUD020000008">
    <property type="protein sequence ID" value="KAI5077006.1"/>
    <property type="molecule type" value="Genomic_DNA"/>
</dbReference>
<proteinExistence type="inferred from homology"/>
<keyword evidence="2 4" id="KW-0808">Transferase</keyword>
<protein>
    <recommendedName>
        <fullName evidence="4">3-ketoacyl-CoA synthase</fullName>
        <ecNumber evidence="4">2.3.1.-</ecNumber>
    </recommendedName>
</protein>
<keyword evidence="9" id="KW-1185">Reference proteome</keyword>
<dbReference type="InterPro" id="IPR016039">
    <property type="entry name" value="Thiolase-like"/>
</dbReference>
<keyword evidence="5" id="KW-0472">Membrane</keyword>
<dbReference type="Pfam" id="PF08541">
    <property type="entry name" value="ACP_syn_III_C"/>
    <property type="match status" value="1"/>
</dbReference>
<dbReference type="InterPro" id="IPR013747">
    <property type="entry name" value="ACP_syn_III_C"/>
</dbReference>
<dbReference type="SUPFAM" id="SSF53901">
    <property type="entry name" value="Thiolase-like"/>
    <property type="match status" value="1"/>
</dbReference>
<accession>A0A9D4ZKY3</accession>
<feature type="domain" description="FAE" evidence="6">
    <location>
        <begin position="51"/>
        <end position="334"/>
    </location>
</feature>
<evidence type="ECO:0000256" key="1">
    <source>
        <dbReference type="ARBA" id="ARBA00005531"/>
    </source>
</evidence>
<evidence type="ECO:0000259" key="6">
    <source>
        <dbReference type="Pfam" id="PF08392"/>
    </source>
</evidence>
<dbReference type="GO" id="GO:0016747">
    <property type="term" value="F:acyltransferase activity, transferring groups other than amino-acyl groups"/>
    <property type="evidence" value="ECO:0007669"/>
    <property type="project" value="InterPro"/>
</dbReference>